<dbReference type="RefSeq" id="WP_194414583.1">
    <property type="nucleotide sequence ID" value="NZ_BAABKZ010000002.1"/>
</dbReference>
<dbReference type="InterPro" id="IPR011051">
    <property type="entry name" value="RmlC_Cupin_sf"/>
</dbReference>
<dbReference type="SUPFAM" id="SSF51182">
    <property type="entry name" value="RmlC-like cupins"/>
    <property type="match status" value="1"/>
</dbReference>
<feature type="domain" description="(S)-ureidoglycine aminohydrolase cupin" evidence="1">
    <location>
        <begin position="39"/>
        <end position="107"/>
    </location>
</feature>
<reference evidence="3" key="1">
    <citation type="journal article" date="2019" name="Int. J. Syst. Evol. Microbiol.">
        <title>The Global Catalogue of Microorganisms (GCM) 10K type strain sequencing project: providing services to taxonomists for standard genome sequencing and annotation.</title>
        <authorList>
            <consortium name="The Broad Institute Genomics Platform"/>
            <consortium name="The Broad Institute Genome Sequencing Center for Infectious Disease"/>
            <person name="Wu L."/>
            <person name="Ma J."/>
        </authorList>
    </citation>
    <scope>NUCLEOTIDE SEQUENCE [LARGE SCALE GENOMIC DNA]</scope>
    <source>
        <strain evidence="3">JCM 18959</strain>
    </source>
</reference>
<dbReference type="InterPro" id="IPR014710">
    <property type="entry name" value="RmlC-like_jellyroll"/>
</dbReference>
<protein>
    <submittedName>
        <fullName evidence="2">Cupin domain-containing protein</fullName>
    </submittedName>
</protein>
<accession>A0ABP9M8X5</accession>
<dbReference type="EMBL" id="BAABKZ010000002">
    <property type="protein sequence ID" value="GAA5093127.1"/>
    <property type="molecule type" value="Genomic_DNA"/>
</dbReference>
<proteinExistence type="predicted"/>
<dbReference type="PANTHER" id="PTHR40943:SF1">
    <property type="entry name" value="CYTOPLASMIC PROTEIN"/>
    <property type="match status" value="1"/>
</dbReference>
<dbReference type="Proteomes" id="UP001501407">
    <property type="component" value="Unassembled WGS sequence"/>
</dbReference>
<dbReference type="PANTHER" id="PTHR40943">
    <property type="entry name" value="CYTOPLASMIC PROTEIN-RELATED"/>
    <property type="match status" value="1"/>
</dbReference>
<name>A0ABP9M8X5_9MICO</name>
<dbReference type="Gene3D" id="2.60.120.10">
    <property type="entry name" value="Jelly Rolls"/>
    <property type="match status" value="1"/>
</dbReference>
<dbReference type="InterPro" id="IPR008579">
    <property type="entry name" value="UGlyAH_Cupin_dom"/>
</dbReference>
<comment type="caution">
    <text evidence="2">The sequence shown here is derived from an EMBL/GenBank/DDBJ whole genome shotgun (WGS) entry which is preliminary data.</text>
</comment>
<evidence type="ECO:0000259" key="1">
    <source>
        <dbReference type="Pfam" id="PF05899"/>
    </source>
</evidence>
<evidence type="ECO:0000313" key="3">
    <source>
        <dbReference type="Proteomes" id="UP001501407"/>
    </source>
</evidence>
<evidence type="ECO:0000313" key="2">
    <source>
        <dbReference type="EMBL" id="GAA5093127.1"/>
    </source>
</evidence>
<organism evidence="2 3">
    <name type="scientific">Microbacterium yannicii</name>
    <dbReference type="NCBI Taxonomy" id="671622"/>
    <lineage>
        <taxon>Bacteria</taxon>
        <taxon>Bacillati</taxon>
        <taxon>Actinomycetota</taxon>
        <taxon>Actinomycetes</taxon>
        <taxon>Micrococcales</taxon>
        <taxon>Microbacteriaceae</taxon>
        <taxon>Microbacterium</taxon>
    </lineage>
</organism>
<dbReference type="Pfam" id="PF05899">
    <property type="entry name" value="Cupin_3"/>
    <property type="match status" value="1"/>
</dbReference>
<gene>
    <name evidence="2" type="ORF">GCM10025760_22810</name>
</gene>
<sequence length="110" mass="11308">MIVPGVGVDAAAVAVPLERLPADQVLSGSPSAGFVELTDTIGVWEHTRGTSTDVEADEVFVVLAGSATLSFSDSSLAPVALSPGSVVRLTAGMQTVWTVHETLRKIYVAG</sequence>
<keyword evidence="3" id="KW-1185">Reference proteome</keyword>